<name>A0ABY1PW83_9BACT</name>
<dbReference type="CDD" id="cd01288">
    <property type="entry name" value="FabZ"/>
    <property type="match status" value="1"/>
</dbReference>
<evidence type="ECO:0000313" key="2">
    <source>
        <dbReference type="EMBL" id="SMP48310.1"/>
    </source>
</evidence>
<keyword evidence="3" id="KW-1185">Reference proteome</keyword>
<dbReference type="PANTHER" id="PTHR30272">
    <property type="entry name" value="3-HYDROXYACYL-[ACYL-CARRIER-PROTEIN] DEHYDRATASE"/>
    <property type="match status" value="1"/>
</dbReference>
<evidence type="ECO:0000256" key="1">
    <source>
        <dbReference type="ARBA" id="ARBA00023239"/>
    </source>
</evidence>
<dbReference type="EMBL" id="FXUG01000002">
    <property type="protein sequence ID" value="SMP48310.1"/>
    <property type="molecule type" value="Genomic_DNA"/>
</dbReference>
<organism evidence="2 3">
    <name type="scientific">Neorhodopirellula lusitana</name>
    <dbReference type="NCBI Taxonomy" id="445327"/>
    <lineage>
        <taxon>Bacteria</taxon>
        <taxon>Pseudomonadati</taxon>
        <taxon>Planctomycetota</taxon>
        <taxon>Planctomycetia</taxon>
        <taxon>Pirellulales</taxon>
        <taxon>Pirellulaceae</taxon>
        <taxon>Neorhodopirellula</taxon>
    </lineage>
</organism>
<dbReference type="Pfam" id="PF07977">
    <property type="entry name" value="FabA"/>
    <property type="match status" value="1"/>
</dbReference>
<proteinExistence type="predicted"/>
<dbReference type="Proteomes" id="UP001158067">
    <property type="component" value="Unassembled WGS sequence"/>
</dbReference>
<dbReference type="SUPFAM" id="SSF54637">
    <property type="entry name" value="Thioesterase/thiol ester dehydrase-isomerase"/>
    <property type="match status" value="1"/>
</dbReference>
<dbReference type="RefSeq" id="WP_283431717.1">
    <property type="nucleotide sequence ID" value="NZ_CAWLDM010000001.1"/>
</dbReference>
<keyword evidence="1" id="KW-0456">Lyase</keyword>
<gene>
    <name evidence="2" type="ORF">SAMN06265222_102406</name>
</gene>
<dbReference type="InterPro" id="IPR013114">
    <property type="entry name" value="FabA_FabZ"/>
</dbReference>
<sequence>MVKSDFIIDPSLLDFDNPIADIEAIRKFNPQRHEMEQLTAILCEDREINACAAYKEITDKEFWVRGHMPGMPLMPGVVMLEAVAQLSSYFTQKHDLLGAAMVGFGGVDEVRFRGVVVPGDRLIVMVRLDKARRGRMIVASFQGVVNNNIVLEGCLRGIPIPIEAVTSQLAGSPKADVS</sequence>
<reference evidence="2 3" key="1">
    <citation type="submission" date="2017-05" db="EMBL/GenBank/DDBJ databases">
        <authorList>
            <person name="Varghese N."/>
            <person name="Submissions S."/>
        </authorList>
    </citation>
    <scope>NUCLEOTIDE SEQUENCE [LARGE SCALE GENOMIC DNA]</scope>
    <source>
        <strain evidence="2 3">DSM 25457</strain>
    </source>
</reference>
<accession>A0ABY1PW83</accession>
<dbReference type="InterPro" id="IPR029069">
    <property type="entry name" value="HotDog_dom_sf"/>
</dbReference>
<dbReference type="PANTHER" id="PTHR30272:SF1">
    <property type="entry name" value="3-HYDROXYACYL-[ACYL-CARRIER-PROTEIN] DEHYDRATASE"/>
    <property type="match status" value="1"/>
</dbReference>
<comment type="caution">
    <text evidence="2">The sequence shown here is derived from an EMBL/GenBank/DDBJ whole genome shotgun (WGS) entry which is preliminary data.</text>
</comment>
<protein>
    <submittedName>
        <fullName evidence="2">3-hydroxyacyl-[acyl-carrier-protein] dehydratase</fullName>
    </submittedName>
</protein>
<dbReference type="Gene3D" id="3.10.129.10">
    <property type="entry name" value="Hotdog Thioesterase"/>
    <property type="match status" value="1"/>
</dbReference>
<evidence type="ECO:0000313" key="3">
    <source>
        <dbReference type="Proteomes" id="UP001158067"/>
    </source>
</evidence>